<dbReference type="Proteomes" id="UP001140513">
    <property type="component" value="Unassembled WGS sequence"/>
</dbReference>
<dbReference type="Pfam" id="PF11443">
    <property type="entry name" value="DUF2828"/>
    <property type="match status" value="1"/>
</dbReference>
<accession>A0A9W9CE07</accession>
<organism evidence="4 5">
    <name type="scientific">Didymosphaeria variabile</name>
    <dbReference type="NCBI Taxonomy" id="1932322"/>
    <lineage>
        <taxon>Eukaryota</taxon>
        <taxon>Fungi</taxon>
        <taxon>Dikarya</taxon>
        <taxon>Ascomycota</taxon>
        <taxon>Pezizomycotina</taxon>
        <taxon>Dothideomycetes</taxon>
        <taxon>Pleosporomycetidae</taxon>
        <taxon>Pleosporales</taxon>
        <taxon>Massarineae</taxon>
        <taxon>Didymosphaeriaceae</taxon>
        <taxon>Didymosphaeria</taxon>
    </lineage>
</organism>
<reference evidence="4" key="1">
    <citation type="submission" date="2022-10" db="EMBL/GenBank/DDBJ databases">
        <title>Tapping the CABI collections for fungal endophytes: first genome assemblies for Collariella, Neodidymelliopsis, Ascochyta clinopodiicola, Didymella pomorum, Didymosphaeria variabile, Neocosmospora piperis and Neocucurbitaria cava.</title>
        <authorList>
            <person name="Hill R."/>
        </authorList>
    </citation>
    <scope>NUCLEOTIDE SEQUENCE</scope>
    <source>
        <strain evidence="4">IMI 356815</strain>
    </source>
</reference>
<proteinExistence type="predicted"/>
<dbReference type="InterPro" id="IPR011205">
    <property type="entry name" value="UCP015417_vWA"/>
</dbReference>
<dbReference type="InterPro" id="IPR056690">
    <property type="entry name" value="DUF7788"/>
</dbReference>
<name>A0A9W9CE07_9PLEO</name>
<keyword evidence="5" id="KW-1185">Reference proteome</keyword>
<evidence type="ECO:0000256" key="1">
    <source>
        <dbReference type="SAM" id="MobiDB-lite"/>
    </source>
</evidence>
<feature type="compositionally biased region" description="Polar residues" evidence="1">
    <location>
        <begin position="1"/>
        <end position="21"/>
    </location>
</feature>
<dbReference type="InterPro" id="IPR058580">
    <property type="entry name" value="DUF2828"/>
</dbReference>
<evidence type="ECO:0000259" key="2">
    <source>
        <dbReference type="Pfam" id="PF11443"/>
    </source>
</evidence>
<dbReference type="Pfam" id="PF25043">
    <property type="entry name" value="DUF7788"/>
    <property type="match status" value="1"/>
</dbReference>
<dbReference type="PANTHER" id="PTHR31373:SF27">
    <property type="entry name" value="TROVE DOMAIN-CONTAINING PROTEIN"/>
    <property type="match status" value="1"/>
</dbReference>
<dbReference type="PANTHER" id="PTHR31373">
    <property type="entry name" value="OS06G0652100 PROTEIN"/>
    <property type="match status" value="1"/>
</dbReference>
<dbReference type="RefSeq" id="XP_056074346.1">
    <property type="nucleotide sequence ID" value="XM_056210873.1"/>
</dbReference>
<feature type="region of interest" description="Disordered" evidence="1">
    <location>
        <begin position="1"/>
        <end position="44"/>
    </location>
</feature>
<evidence type="ECO:0000259" key="3">
    <source>
        <dbReference type="Pfam" id="PF25043"/>
    </source>
</evidence>
<dbReference type="EMBL" id="JAPEUX010000002">
    <property type="protein sequence ID" value="KAJ4357487.1"/>
    <property type="molecule type" value="Genomic_DNA"/>
</dbReference>
<protein>
    <submittedName>
        <fullName evidence="4">Uncharacterized protein</fullName>
    </submittedName>
</protein>
<evidence type="ECO:0000313" key="5">
    <source>
        <dbReference type="Proteomes" id="UP001140513"/>
    </source>
</evidence>
<dbReference type="GeneID" id="80905593"/>
<feature type="domain" description="DUF2828" evidence="2">
    <location>
        <begin position="126"/>
        <end position="594"/>
    </location>
</feature>
<gene>
    <name evidence="4" type="ORF">N0V89_002063</name>
</gene>
<sequence length="832" mass="92461">MSIDANQSEAARTVASTTATNLAVDKQTEGGASRDGSTPPVKPSVLDSSFPVLLPYDDALFMDQNGFDALVKELVGRREAPPLKRPAEVEIRQEPAKKAAFIEGLEKHSAHARTAQELAAENKTLTANSDVTHISSQNPLVDLFYDLGQNTPSIHLDSLLDAAWSNDPLTTLKIVFNARSIHLGKSNKVAAYKALGWLATNHPHTLLTNLVWLVRPVIEKKVPGDNSEKEVKKAKGDNQDEPSLVILGGPNKDSKDETEDFDIIDAEEAAPINETTAKAEIAPAFTNETEALDLLKAHDVRFGVSHGYYKDLLNMLVLAANDQLTIAGDPSALLTQKQDRSKGWRKRAQWDAAQAKANRRVWRKQQYERVTEKLQTEPFYRALHLTVARIFAQQLQEDRKVLDSDDKSHLKNLSLAAKWAPSFGEFHDKHTFILSSIAEILAPRMTDFDSKGSDSARETYLRHAREHFRRQYSSPLRKALAVVERDIAAQTFSNIKYDRVPSLAMERYSELFAKKDQEHFFDYVKKVAMGKAKISGATLLPSKLVAKARNLLTHADPPTTAAAIKAHAQEQVVREVIDGQWKTLVQRVKDSGALSSSIAVCDVSGSMTFPQLDDKTTPLDSAIGLSLLVSEVTAPPFGGGFITFSETPTYVSVGGPRDTRGLVDKVRYIKNSTWSMNTNFVAVFEDVILPMAIRNNLTQEDMVKQVFVFSDMQFDAAQSDSERWTTSYEYIKKRYTEAGYEVPKLVFWNLADRSSVKPVTMEDMNTALVSGYSQGMLKVFLEGGNFEDEIEVVEEDRDDGVVEVRKEKKEGQLALVKKAVSHPSYGMLKVAD</sequence>
<feature type="domain" description="DUF7788" evidence="3">
    <location>
        <begin position="596"/>
        <end position="820"/>
    </location>
</feature>
<dbReference type="PIRSF" id="PIRSF015417">
    <property type="entry name" value="T31B5_30_vWA"/>
    <property type="match status" value="1"/>
</dbReference>
<comment type="caution">
    <text evidence="4">The sequence shown here is derived from an EMBL/GenBank/DDBJ whole genome shotgun (WGS) entry which is preliminary data.</text>
</comment>
<feature type="compositionally biased region" description="Basic and acidic residues" evidence="1">
    <location>
        <begin position="225"/>
        <end position="238"/>
    </location>
</feature>
<evidence type="ECO:0000313" key="4">
    <source>
        <dbReference type="EMBL" id="KAJ4357487.1"/>
    </source>
</evidence>
<dbReference type="OrthoDB" id="1149618at2759"/>
<feature type="region of interest" description="Disordered" evidence="1">
    <location>
        <begin position="225"/>
        <end position="257"/>
    </location>
</feature>
<dbReference type="AlphaFoldDB" id="A0A9W9CE07"/>